<dbReference type="Proteomes" id="UP001161017">
    <property type="component" value="Unassembled WGS sequence"/>
</dbReference>
<reference evidence="2" key="1">
    <citation type="journal article" date="2023" name="Genome Biol. Evol.">
        <title>First Whole Genome Sequence and Flow Cytometry Genome Size Data for the Lichen-Forming Fungus Ramalina farinacea (Ascomycota).</title>
        <authorList>
            <person name="Llewellyn T."/>
            <person name="Mian S."/>
            <person name="Hill R."/>
            <person name="Leitch I.J."/>
            <person name="Gaya E."/>
        </authorList>
    </citation>
    <scope>NUCLEOTIDE SEQUENCE</scope>
    <source>
        <strain evidence="2">LIQ254RAFAR</strain>
    </source>
</reference>
<dbReference type="EMBL" id="JAPUFD010000001">
    <property type="protein sequence ID" value="MDI1485198.1"/>
    <property type="molecule type" value="Genomic_DNA"/>
</dbReference>
<feature type="transmembrane region" description="Helical" evidence="1">
    <location>
        <begin position="133"/>
        <end position="158"/>
    </location>
</feature>
<sequence>MTRRLVYGGGLLAFADSGNHIHYTYGLHRRCSSLTHTCSPFPQPVDCAHDRYFCSMWRSVGFLMSFAVVMEGMTTIAYIVIMAGGKQKRESGWKVLTVLHAVVAVLLGASLSIIAYLYDHDDRFFPGWRLDTSWVLCTVSFAAVFLIGAGLLSTALLLPSEAGYELIPNYADEEE</sequence>
<evidence type="ECO:0000256" key="1">
    <source>
        <dbReference type="SAM" id="Phobius"/>
    </source>
</evidence>
<gene>
    <name evidence="2" type="ORF">OHK93_000335</name>
</gene>
<accession>A0AA43QI90</accession>
<name>A0AA43QI90_9LECA</name>
<feature type="transmembrane region" description="Helical" evidence="1">
    <location>
        <begin position="95"/>
        <end position="118"/>
    </location>
</feature>
<keyword evidence="1" id="KW-0472">Membrane</keyword>
<keyword evidence="1" id="KW-0812">Transmembrane</keyword>
<evidence type="ECO:0000313" key="2">
    <source>
        <dbReference type="EMBL" id="MDI1485198.1"/>
    </source>
</evidence>
<feature type="transmembrane region" description="Helical" evidence="1">
    <location>
        <begin position="60"/>
        <end position="83"/>
    </location>
</feature>
<comment type="caution">
    <text evidence="2">The sequence shown here is derived from an EMBL/GenBank/DDBJ whole genome shotgun (WGS) entry which is preliminary data.</text>
</comment>
<keyword evidence="3" id="KW-1185">Reference proteome</keyword>
<dbReference type="AlphaFoldDB" id="A0AA43QI90"/>
<keyword evidence="1" id="KW-1133">Transmembrane helix</keyword>
<evidence type="ECO:0000313" key="3">
    <source>
        <dbReference type="Proteomes" id="UP001161017"/>
    </source>
</evidence>
<proteinExistence type="predicted"/>
<protein>
    <submittedName>
        <fullName evidence="2">Uncharacterized protein</fullName>
    </submittedName>
</protein>
<organism evidence="2 3">
    <name type="scientific">Ramalina farinacea</name>
    <dbReference type="NCBI Taxonomy" id="258253"/>
    <lineage>
        <taxon>Eukaryota</taxon>
        <taxon>Fungi</taxon>
        <taxon>Dikarya</taxon>
        <taxon>Ascomycota</taxon>
        <taxon>Pezizomycotina</taxon>
        <taxon>Lecanoromycetes</taxon>
        <taxon>OSLEUM clade</taxon>
        <taxon>Lecanoromycetidae</taxon>
        <taxon>Lecanorales</taxon>
        <taxon>Lecanorineae</taxon>
        <taxon>Ramalinaceae</taxon>
        <taxon>Ramalina</taxon>
    </lineage>
</organism>